<keyword evidence="15" id="KW-1185">Reference proteome</keyword>
<protein>
    <recommendedName>
        <fullName evidence="8">Thioredoxin domain-containing protein 9</fullName>
    </recommendedName>
</protein>
<keyword evidence="11" id="KW-0175">Coiled coil</keyword>
<feature type="domain" description="Thioredoxin" evidence="13">
    <location>
        <begin position="69"/>
        <end position="151"/>
    </location>
</feature>
<dbReference type="OrthoDB" id="10257948at2759"/>
<evidence type="ECO:0000259" key="13">
    <source>
        <dbReference type="Pfam" id="PF00085"/>
    </source>
</evidence>
<gene>
    <name evidence="14" type="ORF">CUNI_LOCUS22418</name>
</gene>
<evidence type="ECO:0000313" key="15">
    <source>
        <dbReference type="Proteomes" id="UP000678393"/>
    </source>
</evidence>
<organism evidence="14 15">
    <name type="scientific">Candidula unifasciata</name>
    <dbReference type="NCBI Taxonomy" id="100452"/>
    <lineage>
        <taxon>Eukaryota</taxon>
        <taxon>Metazoa</taxon>
        <taxon>Spiralia</taxon>
        <taxon>Lophotrochozoa</taxon>
        <taxon>Mollusca</taxon>
        <taxon>Gastropoda</taxon>
        <taxon>Heterobranchia</taxon>
        <taxon>Euthyneura</taxon>
        <taxon>Panpulmonata</taxon>
        <taxon>Eupulmonata</taxon>
        <taxon>Stylommatophora</taxon>
        <taxon>Helicina</taxon>
        <taxon>Helicoidea</taxon>
        <taxon>Geomitridae</taxon>
        <taxon>Candidula</taxon>
    </lineage>
</organism>
<evidence type="ECO:0000256" key="5">
    <source>
        <dbReference type="ARBA" id="ARBA00022553"/>
    </source>
</evidence>
<feature type="region of interest" description="Disordered" evidence="12">
    <location>
        <begin position="187"/>
        <end position="221"/>
    </location>
</feature>
<accession>A0A8S4A952</accession>
<dbReference type="CDD" id="cd02989">
    <property type="entry name" value="Phd_like_TxnDC9"/>
    <property type="match status" value="1"/>
</dbReference>
<dbReference type="Proteomes" id="UP000678393">
    <property type="component" value="Unassembled WGS sequence"/>
</dbReference>
<keyword evidence="5" id="KW-0597">Phosphoprotein</keyword>
<sequence>MAQQLENQLLQATQLIESQVDAEIERLEKMDDDDLEKLRQRRLEAMKKAQQQKQEWLAAGHGEYTEISDEKEFFETCKRSKKVVCHFYRDTTFRCKILDKHLTELAQKHLETKFVKINVEKCKFLVERLRIKIIPTLCLAKDGKTVDYIIGFDDLGGTDDFPTEMLAWRLGRSDMISYQGDLLEPPVVGSQKTKSTKIFGKPTKAKNIRDDGDTDSDDDDW</sequence>
<evidence type="ECO:0000256" key="12">
    <source>
        <dbReference type="SAM" id="MobiDB-lite"/>
    </source>
</evidence>
<proteinExistence type="predicted"/>
<evidence type="ECO:0000256" key="2">
    <source>
        <dbReference type="ARBA" id="ARBA00004214"/>
    </source>
</evidence>
<dbReference type="Pfam" id="PF00085">
    <property type="entry name" value="Thioredoxin"/>
    <property type="match status" value="1"/>
</dbReference>
<comment type="function">
    <text evidence="9">Significantly diminishes the chaperonin TCP1 complex ATPase activity, thus negatively impacts protein folding, including that of actin or tubulin.</text>
</comment>
<feature type="coiled-coil region" evidence="11">
    <location>
        <begin position="2"/>
        <end position="55"/>
    </location>
</feature>
<evidence type="ECO:0000256" key="7">
    <source>
        <dbReference type="ARBA" id="ARBA00023242"/>
    </source>
</evidence>
<dbReference type="FunFam" id="3.40.30.10:FF:000141">
    <property type="entry name" value="Thioredoxin domain-containing protein 9"/>
    <property type="match status" value="1"/>
</dbReference>
<evidence type="ECO:0000256" key="1">
    <source>
        <dbReference type="ARBA" id="ARBA00004123"/>
    </source>
</evidence>
<evidence type="ECO:0000256" key="3">
    <source>
        <dbReference type="ARBA" id="ARBA00004300"/>
    </source>
</evidence>
<dbReference type="GO" id="GO:0005813">
    <property type="term" value="C:centrosome"/>
    <property type="evidence" value="ECO:0007669"/>
    <property type="project" value="UniProtKB-SubCell"/>
</dbReference>
<keyword evidence="6" id="KW-0206">Cytoskeleton</keyword>
<name>A0A8S4A952_9EUPU</name>
<dbReference type="GO" id="GO:0005737">
    <property type="term" value="C:cytoplasm"/>
    <property type="evidence" value="ECO:0007669"/>
    <property type="project" value="UniProtKB-ARBA"/>
</dbReference>
<dbReference type="PANTHER" id="PTHR21148">
    <property type="entry name" value="THIOREDOXIN DOMAIN-CONTAINING PROTEIN 9"/>
    <property type="match status" value="1"/>
</dbReference>
<dbReference type="EMBL" id="CAJHNH020008581">
    <property type="protein sequence ID" value="CAG5136860.1"/>
    <property type="molecule type" value="Genomic_DNA"/>
</dbReference>
<comment type="subcellular location">
    <subcellularLocation>
        <location evidence="3">Cytoplasm</location>
        <location evidence="3">Cytoskeleton</location>
        <location evidence="3">Microtubule organizing center</location>
        <location evidence="3">Centrosome</location>
    </subcellularLocation>
    <subcellularLocation>
        <location evidence="2">Midbody</location>
    </subcellularLocation>
    <subcellularLocation>
        <location evidence="1">Nucleus</location>
    </subcellularLocation>
</comment>
<evidence type="ECO:0000256" key="4">
    <source>
        <dbReference type="ARBA" id="ARBA00022490"/>
    </source>
</evidence>
<evidence type="ECO:0000256" key="6">
    <source>
        <dbReference type="ARBA" id="ARBA00023212"/>
    </source>
</evidence>
<dbReference type="InterPro" id="IPR036249">
    <property type="entry name" value="Thioredoxin-like_sf"/>
</dbReference>
<dbReference type="Gene3D" id="3.40.30.10">
    <property type="entry name" value="Glutaredoxin"/>
    <property type="match status" value="1"/>
</dbReference>
<evidence type="ECO:0000313" key="14">
    <source>
        <dbReference type="EMBL" id="CAG5136860.1"/>
    </source>
</evidence>
<comment type="subunit">
    <text evidence="10">Forms ternary complexes with the chaperonin TCP1 complex, spanning the cylindrical chaperonin cavity and contacting at least 2 subunits.</text>
</comment>
<comment type="caution">
    <text evidence="14">The sequence shown here is derived from an EMBL/GenBank/DDBJ whole genome shotgun (WGS) entry which is preliminary data.</text>
</comment>
<dbReference type="GO" id="GO:0005634">
    <property type="term" value="C:nucleus"/>
    <property type="evidence" value="ECO:0007669"/>
    <property type="project" value="UniProtKB-SubCell"/>
</dbReference>
<keyword evidence="7" id="KW-0539">Nucleus</keyword>
<dbReference type="InterPro" id="IPR013766">
    <property type="entry name" value="Thioredoxin_domain"/>
</dbReference>
<evidence type="ECO:0000256" key="11">
    <source>
        <dbReference type="SAM" id="Coils"/>
    </source>
</evidence>
<reference evidence="14" key="1">
    <citation type="submission" date="2021-04" db="EMBL/GenBank/DDBJ databases">
        <authorList>
            <consortium name="Molecular Ecology Group"/>
        </authorList>
    </citation>
    <scope>NUCLEOTIDE SEQUENCE</scope>
</reference>
<evidence type="ECO:0000256" key="9">
    <source>
        <dbReference type="ARBA" id="ARBA00053682"/>
    </source>
</evidence>
<evidence type="ECO:0000256" key="10">
    <source>
        <dbReference type="ARBA" id="ARBA00062574"/>
    </source>
</evidence>
<dbReference type="GO" id="GO:0030496">
    <property type="term" value="C:midbody"/>
    <property type="evidence" value="ECO:0007669"/>
    <property type="project" value="UniProtKB-SubCell"/>
</dbReference>
<evidence type="ECO:0000256" key="8">
    <source>
        <dbReference type="ARBA" id="ARBA00026148"/>
    </source>
</evidence>
<keyword evidence="4" id="KW-0963">Cytoplasm</keyword>
<dbReference type="AlphaFoldDB" id="A0A8S4A952"/>
<feature type="compositionally biased region" description="Acidic residues" evidence="12">
    <location>
        <begin position="212"/>
        <end position="221"/>
    </location>
</feature>
<dbReference type="SUPFAM" id="SSF52833">
    <property type="entry name" value="Thioredoxin-like"/>
    <property type="match status" value="1"/>
</dbReference>